<dbReference type="PROSITE" id="PS50894">
    <property type="entry name" value="HPT"/>
    <property type="match status" value="1"/>
</dbReference>
<sequence length="83" mass="9837">MLAILKRELPEEIAIYKEQMRRKDFVIAAQSVHKLKHKISILGLEKSYYIAEEYEDDLKNSNIDLQLSFEDILKLLNQFVIEI</sequence>
<dbReference type="PATRIC" id="fig|1086011.3.peg.966"/>
<dbReference type="EMBL" id="AHKF01000014">
    <property type="protein sequence ID" value="EIA09567.1"/>
    <property type="molecule type" value="Genomic_DNA"/>
</dbReference>
<dbReference type="SUPFAM" id="SSF47226">
    <property type="entry name" value="Histidine-containing phosphotransfer domain, HPT domain"/>
    <property type="match status" value="1"/>
</dbReference>
<dbReference type="InterPro" id="IPR036641">
    <property type="entry name" value="HPT_dom_sf"/>
</dbReference>
<evidence type="ECO:0000313" key="4">
    <source>
        <dbReference type="Proteomes" id="UP000005566"/>
    </source>
</evidence>
<dbReference type="eggNOG" id="COG2198">
    <property type="taxonomic scope" value="Bacteria"/>
</dbReference>
<dbReference type="Proteomes" id="UP000005566">
    <property type="component" value="Unassembled WGS sequence"/>
</dbReference>
<keyword evidence="1" id="KW-0597">Phosphoprotein</keyword>
<gene>
    <name evidence="3" type="ORF">HJ01_00985</name>
</gene>
<evidence type="ECO:0000313" key="3">
    <source>
        <dbReference type="EMBL" id="EIA09567.1"/>
    </source>
</evidence>
<feature type="domain" description="HPt" evidence="2">
    <location>
        <begin position="1"/>
        <end position="83"/>
    </location>
</feature>
<evidence type="ECO:0000256" key="1">
    <source>
        <dbReference type="PROSITE-ProRule" id="PRU00110"/>
    </source>
</evidence>
<dbReference type="InterPro" id="IPR008207">
    <property type="entry name" value="Sig_transdc_His_kin_Hpt_dom"/>
</dbReference>
<keyword evidence="4" id="KW-1185">Reference proteome</keyword>
<accession>H7FP87</accession>
<dbReference type="GO" id="GO:0004672">
    <property type="term" value="F:protein kinase activity"/>
    <property type="evidence" value="ECO:0007669"/>
    <property type="project" value="UniProtKB-ARBA"/>
</dbReference>
<comment type="caution">
    <text evidence="3">The sequence shown here is derived from an EMBL/GenBank/DDBJ whole genome shotgun (WGS) entry which is preliminary data.</text>
</comment>
<organism evidence="3 4">
    <name type="scientific">Flavobacterium frigoris (strain PS1)</name>
    <dbReference type="NCBI Taxonomy" id="1086011"/>
    <lineage>
        <taxon>Bacteria</taxon>
        <taxon>Pseudomonadati</taxon>
        <taxon>Bacteroidota</taxon>
        <taxon>Flavobacteriia</taxon>
        <taxon>Flavobacteriales</taxon>
        <taxon>Flavobacteriaceae</taxon>
        <taxon>Flavobacterium</taxon>
    </lineage>
</organism>
<dbReference type="GO" id="GO:0000160">
    <property type="term" value="P:phosphorelay signal transduction system"/>
    <property type="evidence" value="ECO:0007669"/>
    <property type="project" value="InterPro"/>
</dbReference>
<dbReference type="Gene3D" id="1.20.120.160">
    <property type="entry name" value="HPT domain"/>
    <property type="match status" value="1"/>
</dbReference>
<evidence type="ECO:0000259" key="2">
    <source>
        <dbReference type="PROSITE" id="PS50894"/>
    </source>
</evidence>
<dbReference type="STRING" id="1086011.HJ01_00985"/>
<reference evidence="3 4" key="1">
    <citation type="journal article" date="2014" name="Acta Crystallogr. D">
        <title>Structure-based characterization and antifreeze properties of a hyperactive ice-binding protein from the Antarctic bacterium Flavobacterium frigoris PS1.</title>
        <authorList>
            <person name="Do H."/>
            <person name="Kim S.J."/>
            <person name="Kim H.J."/>
            <person name="Lee J.H."/>
        </authorList>
    </citation>
    <scope>NUCLEOTIDE SEQUENCE [LARGE SCALE GENOMIC DNA]</scope>
    <source>
        <strain evidence="3 4">PS1</strain>
    </source>
</reference>
<protein>
    <recommendedName>
        <fullName evidence="2">HPt domain-containing protein</fullName>
    </recommendedName>
</protein>
<name>H7FP87_FLAFP</name>
<dbReference type="AlphaFoldDB" id="H7FP87"/>
<proteinExistence type="predicted"/>
<feature type="modified residue" description="Phosphohistidine" evidence="1">
    <location>
        <position position="33"/>
    </location>
</feature>